<reference evidence="13 14" key="1">
    <citation type="journal article" date="2007" name="Proc. Natl. Acad. Sci. U.S.A.">
        <title>The tiny eukaryote Ostreococcus provides genomic insights into the paradox of plankton speciation.</title>
        <authorList>
            <person name="Palenik B."/>
            <person name="Grimwood J."/>
            <person name="Aerts A."/>
            <person name="Rouze P."/>
            <person name="Salamov A."/>
            <person name="Putnam N."/>
            <person name="Dupont C."/>
            <person name="Jorgensen R."/>
            <person name="Derelle E."/>
            <person name="Rombauts S."/>
            <person name="Zhou K."/>
            <person name="Otillar R."/>
            <person name="Merchant S.S."/>
            <person name="Podell S."/>
            <person name="Gaasterland T."/>
            <person name="Napoli C."/>
            <person name="Gendler K."/>
            <person name="Manuell A."/>
            <person name="Tai V."/>
            <person name="Vallon O."/>
            <person name="Piganeau G."/>
            <person name="Jancek S."/>
            <person name="Heijde M."/>
            <person name="Jabbari K."/>
            <person name="Bowler C."/>
            <person name="Lohr M."/>
            <person name="Robbens S."/>
            <person name="Werner G."/>
            <person name="Dubchak I."/>
            <person name="Pazour G.J."/>
            <person name="Ren Q."/>
            <person name="Paulsen I."/>
            <person name="Delwiche C."/>
            <person name="Schmutz J."/>
            <person name="Rokhsar D."/>
            <person name="Van de Peer Y."/>
            <person name="Moreau H."/>
            <person name="Grigoriev I.V."/>
        </authorList>
    </citation>
    <scope>NUCLEOTIDE SEQUENCE [LARGE SCALE GENOMIC DNA]</scope>
    <source>
        <strain evidence="13 14">CCE9901</strain>
    </source>
</reference>
<feature type="domain" description="Vta1 C-terminal" evidence="12">
    <location>
        <begin position="242"/>
        <end position="277"/>
    </location>
</feature>
<evidence type="ECO:0000256" key="3">
    <source>
        <dbReference type="ARBA" id="ARBA00007895"/>
    </source>
</evidence>
<keyword evidence="5" id="KW-0963">Cytoplasm</keyword>
<feature type="compositionally biased region" description="Pro residues" evidence="10">
    <location>
        <begin position="182"/>
        <end position="200"/>
    </location>
</feature>
<dbReference type="Proteomes" id="UP000001568">
    <property type="component" value="Chromosome 14"/>
</dbReference>
<evidence type="ECO:0000256" key="10">
    <source>
        <dbReference type="SAM" id="MobiDB-lite"/>
    </source>
</evidence>
<dbReference type="EMBL" id="CP000594">
    <property type="protein sequence ID" value="ABO99781.1"/>
    <property type="molecule type" value="Genomic_DNA"/>
</dbReference>
<dbReference type="InterPro" id="IPR023175">
    <property type="entry name" value="Vta1/CALS_N_sf"/>
</dbReference>
<evidence type="ECO:0000313" key="14">
    <source>
        <dbReference type="Proteomes" id="UP000001568"/>
    </source>
</evidence>
<dbReference type="PANTHER" id="PTHR46009">
    <property type="entry name" value="VACUOLAR PROTEIN SORTING-ASSOCIATED PROTEIN VTA1 HOMOLOG"/>
    <property type="match status" value="1"/>
</dbReference>
<name>A4S7P1_OSTLU</name>
<proteinExistence type="inferred from homology"/>
<dbReference type="Pfam" id="PF04652">
    <property type="entry name" value="Vta1"/>
    <property type="match status" value="1"/>
</dbReference>
<evidence type="ECO:0000259" key="12">
    <source>
        <dbReference type="Pfam" id="PF18097"/>
    </source>
</evidence>
<evidence type="ECO:0000259" key="11">
    <source>
        <dbReference type="Pfam" id="PF04652"/>
    </source>
</evidence>
<evidence type="ECO:0000256" key="5">
    <source>
        <dbReference type="ARBA" id="ARBA00022490"/>
    </source>
</evidence>
<keyword evidence="14" id="KW-1185">Reference proteome</keyword>
<dbReference type="HOGENOM" id="CLU_030378_1_0_1"/>
<dbReference type="Pfam" id="PF18097">
    <property type="entry name" value="Vta1_C"/>
    <property type="match status" value="1"/>
</dbReference>
<dbReference type="InterPro" id="IPR044538">
    <property type="entry name" value="Vta1-like"/>
</dbReference>
<dbReference type="GeneID" id="5005464"/>
<evidence type="ECO:0000256" key="7">
    <source>
        <dbReference type="ARBA" id="ARBA00022927"/>
    </source>
</evidence>
<keyword evidence="8" id="KW-0472">Membrane</keyword>
<dbReference type="OMA" id="NECICND"/>
<comment type="subcellular location">
    <subcellularLocation>
        <location evidence="2">Cytoplasm</location>
    </subcellularLocation>
    <subcellularLocation>
        <location evidence="1">Endosome membrane</location>
        <topology evidence="1">Peripheral membrane protein</topology>
    </subcellularLocation>
</comment>
<keyword evidence="6" id="KW-0967">Endosome</keyword>
<feature type="domain" description="Vta1/callose synthase N-terminal" evidence="11">
    <location>
        <begin position="8"/>
        <end position="149"/>
    </location>
</feature>
<evidence type="ECO:0000256" key="1">
    <source>
        <dbReference type="ARBA" id="ARBA00004481"/>
    </source>
</evidence>
<dbReference type="Gene3D" id="1.25.40.270">
    <property type="entry name" value="Vacuolar protein sorting-associated protein vta1"/>
    <property type="match status" value="1"/>
</dbReference>
<keyword evidence="9" id="KW-0175">Coiled coil</keyword>
<evidence type="ECO:0000313" key="13">
    <source>
        <dbReference type="EMBL" id="ABO99781.1"/>
    </source>
</evidence>
<dbReference type="RefSeq" id="XP_001421488.1">
    <property type="nucleotide sequence ID" value="XM_001421451.1"/>
</dbReference>
<evidence type="ECO:0000256" key="4">
    <source>
        <dbReference type="ARBA" id="ARBA00022448"/>
    </source>
</evidence>
<evidence type="ECO:0000256" key="9">
    <source>
        <dbReference type="SAM" id="Coils"/>
    </source>
</evidence>
<dbReference type="STRING" id="436017.A4S7P1"/>
<dbReference type="eggNOG" id="KOG0917">
    <property type="taxonomic scope" value="Eukaryota"/>
</dbReference>
<dbReference type="Gene3D" id="1.20.5.420">
    <property type="entry name" value="Immunoglobulin FC, subunit C"/>
    <property type="match status" value="1"/>
</dbReference>
<dbReference type="Gramene" id="ABO99781">
    <property type="protein sequence ID" value="ABO99781"/>
    <property type="gene ID" value="OSTLU_27567"/>
</dbReference>
<evidence type="ECO:0000256" key="8">
    <source>
        <dbReference type="ARBA" id="ARBA00023136"/>
    </source>
</evidence>
<dbReference type="OrthoDB" id="391137at2759"/>
<dbReference type="GO" id="GO:0032511">
    <property type="term" value="P:late endosome to vacuole transport via multivesicular body sorting pathway"/>
    <property type="evidence" value="ECO:0007669"/>
    <property type="project" value="InterPro"/>
</dbReference>
<dbReference type="PANTHER" id="PTHR46009:SF1">
    <property type="entry name" value="VACUOLAR PROTEIN SORTING-ASSOCIATED PROTEIN VTA1 HOMOLOG"/>
    <property type="match status" value="1"/>
</dbReference>
<keyword evidence="7" id="KW-0653">Protein transport</keyword>
<dbReference type="GO" id="GO:0015031">
    <property type="term" value="P:protein transport"/>
    <property type="evidence" value="ECO:0007669"/>
    <property type="project" value="UniProtKB-KW"/>
</dbReference>
<dbReference type="AlphaFoldDB" id="A4S7P1"/>
<comment type="similarity">
    <text evidence="3">Belongs to the VTA1 family.</text>
</comment>
<dbReference type="InterPro" id="IPR039431">
    <property type="entry name" value="Vta1/CALS_N"/>
</dbReference>
<sequence length="283" mass="30619">MADQLKLIAPILKRAQELDAAKPKIAYYCRMHAVREGLKLDYRSAEVNEALSDAMERLERAKAKMKDELNEEHDELECESFALQIFVKADRADRGGSRGMNTAKMFYASSIFFNVLRQFDADGKLDADIENKQRYAEWRAAEITKACREGRNATAPPVDDEGEERSEIGVEAEASSAEPEVELPPAPRHQPPPPPPPPPHVASGPPAGVNTGAPSKATSKTPVVRGGRAPPGVTPPKIDVGSIADAQRHAKNAVSALGFDDVNTAVEALERALNILGPLAAKK</sequence>
<dbReference type="InterPro" id="IPR041212">
    <property type="entry name" value="Vta1_C"/>
</dbReference>
<evidence type="ECO:0000256" key="6">
    <source>
        <dbReference type="ARBA" id="ARBA00022753"/>
    </source>
</evidence>
<evidence type="ECO:0008006" key="15">
    <source>
        <dbReference type="Google" id="ProtNLM"/>
    </source>
</evidence>
<dbReference type="GO" id="GO:0010008">
    <property type="term" value="C:endosome membrane"/>
    <property type="evidence" value="ECO:0007669"/>
    <property type="project" value="UniProtKB-SubCell"/>
</dbReference>
<feature type="region of interest" description="Disordered" evidence="10">
    <location>
        <begin position="149"/>
        <end position="240"/>
    </location>
</feature>
<accession>A4S7P1</accession>
<protein>
    <recommendedName>
        <fullName evidence="15">Vta1/callose synthase N-terminal domain-containing protein</fullName>
    </recommendedName>
</protein>
<organism evidence="13 14">
    <name type="scientific">Ostreococcus lucimarinus (strain CCE9901)</name>
    <dbReference type="NCBI Taxonomy" id="436017"/>
    <lineage>
        <taxon>Eukaryota</taxon>
        <taxon>Viridiplantae</taxon>
        <taxon>Chlorophyta</taxon>
        <taxon>Mamiellophyceae</taxon>
        <taxon>Mamiellales</taxon>
        <taxon>Bathycoccaceae</taxon>
        <taxon>Ostreococcus</taxon>
    </lineage>
</organism>
<dbReference type="KEGG" id="olu:OSTLU_27567"/>
<gene>
    <name evidence="13" type="ORF">OSTLU_27567</name>
</gene>
<keyword evidence="4" id="KW-0813">Transport</keyword>
<dbReference type="GO" id="GO:0005771">
    <property type="term" value="C:multivesicular body"/>
    <property type="evidence" value="ECO:0007669"/>
    <property type="project" value="TreeGrafter"/>
</dbReference>
<feature type="compositionally biased region" description="Polar residues" evidence="10">
    <location>
        <begin position="212"/>
        <end position="221"/>
    </location>
</feature>
<feature type="coiled-coil region" evidence="9">
    <location>
        <begin position="44"/>
        <end position="79"/>
    </location>
</feature>
<evidence type="ECO:0000256" key="2">
    <source>
        <dbReference type="ARBA" id="ARBA00004496"/>
    </source>
</evidence>